<proteinExistence type="predicted"/>
<evidence type="ECO:0000259" key="2">
    <source>
        <dbReference type="PROSITE" id="PS00028"/>
    </source>
</evidence>
<keyword evidence="4" id="KW-1185">Reference proteome</keyword>
<dbReference type="Proteomes" id="UP000000759">
    <property type="component" value="Chromosome 3"/>
</dbReference>
<dbReference type="AlphaFoldDB" id="B5Y5H1"/>
<reference evidence="4" key="2">
    <citation type="submission" date="2008-08" db="EMBL/GenBank/DDBJ databases">
        <authorList>
            <consortium name="Diatom Consortium"/>
            <person name="Grigoriev I."/>
            <person name="Grimwood J."/>
            <person name="Kuo A."/>
            <person name="Otillar R.P."/>
            <person name="Salamov A."/>
            <person name="Detter J.C."/>
            <person name="Lindquist E."/>
            <person name="Shapiro H."/>
            <person name="Lucas S."/>
            <person name="Glavina del Rio T."/>
            <person name="Pitluck S."/>
            <person name="Rokhsar D."/>
            <person name="Bowler C."/>
        </authorList>
    </citation>
    <scope>GENOME REANNOTATION</scope>
    <source>
        <strain evidence="4">CCAP 1055/1</strain>
    </source>
</reference>
<organism evidence="3 4">
    <name type="scientific">Phaeodactylum tricornutum (strain CCAP 1055/1)</name>
    <dbReference type="NCBI Taxonomy" id="556484"/>
    <lineage>
        <taxon>Eukaryota</taxon>
        <taxon>Sar</taxon>
        <taxon>Stramenopiles</taxon>
        <taxon>Ochrophyta</taxon>
        <taxon>Bacillariophyta</taxon>
        <taxon>Bacillariophyceae</taxon>
        <taxon>Bacillariophycidae</taxon>
        <taxon>Naviculales</taxon>
        <taxon>Phaeodactylaceae</taxon>
        <taxon>Phaeodactylum</taxon>
    </lineage>
</organism>
<dbReference type="HOGENOM" id="CLU_1430606_0_0_1"/>
<accession>B5Y5H1</accession>
<reference evidence="3 4" key="1">
    <citation type="journal article" date="2008" name="Nature">
        <title>The Phaeodactylum genome reveals the evolutionary history of diatom genomes.</title>
        <authorList>
            <person name="Bowler C."/>
            <person name="Allen A.E."/>
            <person name="Badger J.H."/>
            <person name="Grimwood J."/>
            <person name="Jabbari K."/>
            <person name="Kuo A."/>
            <person name="Maheswari U."/>
            <person name="Martens C."/>
            <person name="Maumus F."/>
            <person name="Otillar R.P."/>
            <person name="Rayko E."/>
            <person name="Salamov A."/>
            <person name="Vandepoele K."/>
            <person name="Beszteri B."/>
            <person name="Gruber A."/>
            <person name="Heijde M."/>
            <person name="Katinka M."/>
            <person name="Mock T."/>
            <person name="Valentin K."/>
            <person name="Verret F."/>
            <person name="Berges J.A."/>
            <person name="Brownlee C."/>
            <person name="Cadoret J.P."/>
            <person name="Chiovitti A."/>
            <person name="Choi C.J."/>
            <person name="Coesel S."/>
            <person name="De Martino A."/>
            <person name="Detter J.C."/>
            <person name="Durkin C."/>
            <person name="Falciatore A."/>
            <person name="Fournet J."/>
            <person name="Haruta M."/>
            <person name="Huysman M.J."/>
            <person name="Jenkins B.D."/>
            <person name="Jiroutova K."/>
            <person name="Jorgensen R.E."/>
            <person name="Joubert Y."/>
            <person name="Kaplan A."/>
            <person name="Kroger N."/>
            <person name="Kroth P.G."/>
            <person name="La Roche J."/>
            <person name="Lindquist E."/>
            <person name="Lommer M."/>
            <person name="Martin-Jezequel V."/>
            <person name="Lopez P.J."/>
            <person name="Lucas S."/>
            <person name="Mangogna M."/>
            <person name="McGinnis K."/>
            <person name="Medlin L.K."/>
            <person name="Montsant A."/>
            <person name="Oudot-Le Secq M.P."/>
            <person name="Napoli C."/>
            <person name="Obornik M."/>
            <person name="Parker M.S."/>
            <person name="Petit J.L."/>
            <person name="Porcel B.M."/>
            <person name="Poulsen N."/>
            <person name="Robison M."/>
            <person name="Rychlewski L."/>
            <person name="Rynearson T.A."/>
            <person name="Schmutz J."/>
            <person name="Shapiro H."/>
            <person name="Siaut M."/>
            <person name="Stanley M."/>
            <person name="Sussman M.R."/>
            <person name="Taylor A.R."/>
            <person name="Vardi A."/>
            <person name="von Dassow P."/>
            <person name="Vyverman W."/>
            <person name="Willis A."/>
            <person name="Wyrwicz L.S."/>
            <person name="Rokhsar D.S."/>
            <person name="Weissenbach J."/>
            <person name="Armbrust E.V."/>
            <person name="Green B.R."/>
            <person name="Van de Peer Y."/>
            <person name="Grigoriev I.V."/>
        </authorList>
    </citation>
    <scope>NUCLEOTIDE SEQUENCE [LARGE SCALE GENOMIC DNA]</scope>
    <source>
        <strain evidence="3 4">CCAP 1055/1</strain>
    </source>
</reference>
<feature type="signal peptide" evidence="1">
    <location>
        <begin position="1"/>
        <end position="20"/>
    </location>
</feature>
<dbReference type="RefSeq" id="XP_002186468.1">
    <property type="nucleotide sequence ID" value="XM_002186432.1"/>
</dbReference>
<gene>
    <name evidence="3" type="ORF">PHATR_44139</name>
</gene>
<feature type="domain" description="C2H2-type" evidence="2">
    <location>
        <begin position="7"/>
        <end position="28"/>
    </location>
</feature>
<dbReference type="eggNOG" id="ENOG502SD0Y">
    <property type="taxonomic scope" value="Eukaryota"/>
</dbReference>
<protein>
    <recommendedName>
        <fullName evidence="2">C2H2-type domain-containing protein</fullName>
    </recommendedName>
</protein>
<evidence type="ECO:0000313" key="4">
    <source>
        <dbReference type="Proteomes" id="UP000000759"/>
    </source>
</evidence>
<feature type="chain" id="PRO_5002841279" description="C2H2-type domain-containing protein" evidence="1">
    <location>
        <begin position="21"/>
        <end position="190"/>
    </location>
</feature>
<dbReference type="InParanoid" id="B5Y5H1"/>
<dbReference type="KEGG" id="pti:PHATR_44139"/>
<name>B5Y5H1_PHATC</name>
<dbReference type="InterPro" id="IPR013087">
    <property type="entry name" value="Znf_C2H2_type"/>
</dbReference>
<dbReference type="PaxDb" id="2850-Phatr44139"/>
<keyword evidence="1" id="KW-0732">Signal</keyword>
<dbReference type="GeneID" id="7204055"/>
<dbReference type="OrthoDB" id="202789at2759"/>
<sequence>MLKATKCFALCSLIYLGASAFIPHAILHQENRPIYLSAFLHTNGQQSDTRRSLTIGSAATILASWGIPFSAHANTGAEIRGTEITPFNGLAFQYRGSDFGGLKAEDLNEPSVPYSDFVQRLKAGEVEFVEFMAPSGDAAYVTFKGKPPIRIGEGYPIEQPNGWSSPAFAVRTVKDAGVPYKFTIPALRSY</sequence>
<evidence type="ECO:0000313" key="3">
    <source>
        <dbReference type="EMBL" id="ACI65938.1"/>
    </source>
</evidence>
<dbReference type="PROSITE" id="PS00028">
    <property type="entry name" value="ZINC_FINGER_C2H2_1"/>
    <property type="match status" value="1"/>
</dbReference>
<dbReference type="OMA" id="FIASAAC"/>
<dbReference type="EMBL" id="CP001142">
    <property type="protein sequence ID" value="ACI65938.1"/>
    <property type="molecule type" value="Genomic_DNA"/>
</dbReference>
<evidence type="ECO:0000256" key="1">
    <source>
        <dbReference type="SAM" id="SignalP"/>
    </source>
</evidence>